<keyword evidence="11 18" id="KW-0472">Membrane</keyword>
<feature type="transmembrane region" description="Helical" evidence="18">
    <location>
        <begin position="43"/>
        <end position="67"/>
    </location>
</feature>
<feature type="region of interest" description="Disordered" evidence="17">
    <location>
        <begin position="359"/>
        <end position="393"/>
    </location>
</feature>
<dbReference type="InterPro" id="IPR001841">
    <property type="entry name" value="Znf_RING"/>
</dbReference>
<evidence type="ECO:0000256" key="18">
    <source>
        <dbReference type="SAM" id="Phobius"/>
    </source>
</evidence>
<keyword evidence="21" id="KW-1185">Reference proteome</keyword>
<dbReference type="SUPFAM" id="SSF57850">
    <property type="entry name" value="RING/U-box"/>
    <property type="match status" value="1"/>
</dbReference>
<accession>A0A8X8Y414</accession>
<dbReference type="GO" id="GO:0005774">
    <property type="term" value="C:vacuolar membrane"/>
    <property type="evidence" value="ECO:0007669"/>
    <property type="project" value="UniProtKB-SubCell"/>
</dbReference>
<dbReference type="Gene3D" id="3.30.40.10">
    <property type="entry name" value="Zinc/RING finger domain, C3HC4 (zinc finger)"/>
    <property type="match status" value="1"/>
</dbReference>
<keyword evidence="10 18" id="KW-1133">Transmembrane helix</keyword>
<feature type="compositionally biased region" description="Low complexity" evidence="17">
    <location>
        <begin position="365"/>
        <end position="391"/>
    </location>
</feature>
<dbReference type="Pfam" id="PF02225">
    <property type="entry name" value="PA"/>
    <property type="match status" value="1"/>
</dbReference>
<dbReference type="PANTHER" id="PTHR47168:SF5">
    <property type="entry name" value="RING-TYPE DOMAIN-CONTAINING PROTEIN"/>
    <property type="match status" value="1"/>
</dbReference>
<dbReference type="GO" id="GO:0000326">
    <property type="term" value="C:protein storage vacuole"/>
    <property type="evidence" value="ECO:0007669"/>
    <property type="project" value="UniProtKB-SubCell"/>
</dbReference>
<comment type="caution">
    <text evidence="20">The sequence shown here is derived from an EMBL/GenBank/DDBJ whole genome shotgun (WGS) entry which is preliminary data.</text>
</comment>
<evidence type="ECO:0000256" key="13">
    <source>
        <dbReference type="ARBA" id="ARBA00023180"/>
    </source>
</evidence>
<evidence type="ECO:0000256" key="7">
    <source>
        <dbReference type="ARBA" id="ARBA00022771"/>
    </source>
</evidence>
<evidence type="ECO:0000256" key="10">
    <source>
        <dbReference type="ARBA" id="ARBA00022989"/>
    </source>
</evidence>
<evidence type="ECO:0000256" key="4">
    <source>
        <dbReference type="ARBA" id="ARBA00022692"/>
    </source>
</evidence>
<reference evidence="20" key="2">
    <citation type="submission" date="2020-08" db="EMBL/GenBank/DDBJ databases">
        <title>Plant Genome Project.</title>
        <authorList>
            <person name="Zhang R.-G."/>
        </authorList>
    </citation>
    <scope>NUCLEOTIDE SEQUENCE</scope>
    <source>
        <strain evidence="20">Huo1</strain>
        <tissue evidence="20">Leaf</tissue>
    </source>
</reference>
<evidence type="ECO:0000313" key="21">
    <source>
        <dbReference type="Proteomes" id="UP000298416"/>
    </source>
</evidence>
<feature type="domain" description="RING-type" evidence="19">
    <location>
        <begin position="313"/>
        <end position="355"/>
    </location>
</feature>
<dbReference type="InterPro" id="IPR044744">
    <property type="entry name" value="ZNRF4/RNF13/RNF167_PA"/>
</dbReference>
<dbReference type="CDD" id="cd02123">
    <property type="entry name" value="PA_C_RZF_like"/>
    <property type="match status" value="1"/>
</dbReference>
<dbReference type="AlphaFoldDB" id="A0A8X8Y414"/>
<evidence type="ECO:0000256" key="9">
    <source>
        <dbReference type="ARBA" id="ARBA00022927"/>
    </source>
</evidence>
<dbReference type="GO" id="GO:0015031">
    <property type="term" value="P:protein transport"/>
    <property type="evidence" value="ECO:0007669"/>
    <property type="project" value="UniProtKB-KW"/>
</dbReference>
<keyword evidence="7 16" id="KW-0863">Zinc-finger</keyword>
<keyword evidence="6" id="KW-0732">Signal</keyword>
<dbReference type="GO" id="GO:0008270">
    <property type="term" value="F:zinc ion binding"/>
    <property type="evidence" value="ECO:0007669"/>
    <property type="project" value="UniProtKB-KW"/>
</dbReference>
<evidence type="ECO:0000256" key="1">
    <source>
        <dbReference type="ARBA" id="ARBA00004558"/>
    </source>
</evidence>
<evidence type="ECO:0000256" key="6">
    <source>
        <dbReference type="ARBA" id="ARBA00022729"/>
    </source>
</evidence>
<dbReference type="FunFam" id="3.30.40.10:FF:000276">
    <property type="entry name" value="Receptor homology region transmembrane domain-and RING domain-containing protein 2"/>
    <property type="match status" value="1"/>
</dbReference>
<name>A0A8X8Y414_SALSN</name>
<protein>
    <recommendedName>
        <fullName evidence="19">RING-type domain-containing protein</fullName>
    </recommendedName>
</protein>
<dbReference type="InterPro" id="IPR003137">
    <property type="entry name" value="PA_domain"/>
</dbReference>
<evidence type="ECO:0000256" key="17">
    <source>
        <dbReference type="SAM" id="MobiDB-lite"/>
    </source>
</evidence>
<evidence type="ECO:0000256" key="12">
    <source>
        <dbReference type="ARBA" id="ARBA00023157"/>
    </source>
</evidence>
<dbReference type="GO" id="GO:0012505">
    <property type="term" value="C:endomembrane system"/>
    <property type="evidence" value="ECO:0007669"/>
    <property type="project" value="UniProtKB-SubCell"/>
</dbReference>
<keyword evidence="9" id="KW-0653">Protein transport</keyword>
<evidence type="ECO:0000256" key="16">
    <source>
        <dbReference type="PROSITE-ProRule" id="PRU00175"/>
    </source>
</evidence>
<comment type="subcellular location">
    <subcellularLocation>
        <location evidence="15">Endomembrane system</location>
        <topology evidence="15">Single-pass type I membrane protein</topology>
    </subcellularLocation>
    <subcellularLocation>
        <location evidence="1">Protein storage vacuole</location>
    </subcellularLocation>
    <subcellularLocation>
        <location evidence="14">Vacuole membrane</location>
    </subcellularLocation>
</comment>
<dbReference type="SMART" id="SM00184">
    <property type="entry name" value="RING"/>
    <property type="match status" value="1"/>
</dbReference>
<gene>
    <name evidence="20" type="ORF">SASPL_115596</name>
</gene>
<evidence type="ECO:0000259" key="19">
    <source>
        <dbReference type="PROSITE" id="PS50089"/>
    </source>
</evidence>
<keyword evidence="3" id="KW-0926">Vacuole</keyword>
<dbReference type="InterPro" id="IPR046450">
    <property type="entry name" value="PA_dom_sf"/>
</dbReference>
<dbReference type="PROSITE" id="PS50089">
    <property type="entry name" value="ZF_RING_2"/>
    <property type="match status" value="1"/>
</dbReference>
<evidence type="ECO:0000256" key="5">
    <source>
        <dbReference type="ARBA" id="ARBA00022723"/>
    </source>
</evidence>
<evidence type="ECO:0000256" key="8">
    <source>
        <dbReference type="ARBA" id="ARBA00022833"/>
    </source>
</evidence>
<evidence type="ECO:0000256" key="14">
    <source>
        <dbReference type="ARBA" id="ARBA00037813"/>
    </source>
</evidence>
<keyword evidence="5" id="KW-0479">Metal-binding</keyword>
<reference evidence="20" key="1">
    <citation type="submission" date="2018-01" db="EMBL/GenBank/DDBJ databases">
        <authorList>
            <person name="Mao J.F."/>
        </authorList>
    </citation>
    <scope>NUCLEOTIDE SEQUENCE</scope>
    <source>
        <strain evidence="20">Huo1</strain>
        <tissue evidence="20">Leaf</tissue>
    </source>
</reference>
<keyword evidence="4 18" id="KW-0812">Transmembrane</keyword>
<dbReference type="Pfam" id="PF13639">
    <property type="entry name" value="zf-RING_2"/>
    <property type="match status" value="1"/>
</dbReference>
<dbReference type="SUPFAM" id="SSF52025">
    <property type="entry name" value="PA domain"/>
    <property type="match status" value="1"/>
</dbReference>
<keyword evidence="12" id="KW-1015">Disulfide bond</keyword>
<organism evidence="20">
    <name type="scientific">Salvia splendens</name>
    <name type="common">Scarlet sage</name>
    <dbReference type="NCBI Taxonomy" id="180675"/>
    <lineage>
        <taxon>Eukaryota</taxon>
        <taxon>Viridiplantae</taxon>
        <taxon>Streptophyta</taxon>
        <taxon>Embryophyta</taxon>
        <taxon>Tracheophyta</taxon>
        <taxon>Spermatophyta</taxon>
        <taxon>Magnoliopsida</taxon>
        <taxon>eudicotyledons</taxon>
        <taxon>Gunneridae</taxon>
        <taxon>Pentapetalae</taxon>
        <taxon>asterids</taxon>
        <taxon>lamiids</taxon>
        <taxon>Lamiales</taxon>
        <taxon>Lamiaceae</taxon>
        <taxon>Nepetoideae</taxon>
        <taxon>Mentheae</taxon>
        <taxon>Salviinae</taxon>
        <taxon>Salvia</taxon>
        <taxon>Salvia subgen. Calosphace</taxon>
        <taxon>core Calosphace</taxon>
    </lineage>
</organism>
<evidence type="ECO:0000256" key="11">
    <source>
        <dbReference type="ARBA" id="ARBA00023136"/>
    </source>
</evidence>
<dbReference type="PANTHER" id="PTHR47168">
    <property type="entry name" value="RING ZINC FINGER DOMAIN SUPERFAMILY PROTEIN-RELATED"/>
    <property type="match status" value="1"/>
</dbReference>
<evidence type="ECO:0000256" key="15">
    <source>
        <dbReference type="ARBA" id="ARBA00046288"/>
    </source>
</evidence>
<evidence type="ECO:0000256" key="3">
    <source>
        <dbReference type="ARBA" id="ARBA00022554"/>
    </source>
</evidence>
<keyword evidence="2" id="KW-0813">Transport</keyword>
<proteinExistence type="predicted"/>
<evidence type="ECO:0000313" key="20">
    <source>
        <dbReference type="EMBL" id="KAG6425170.1"/>
    </source>
</evidence>
<dbReference type="Gene3D" id="3.50.30.30">
    <property type="match status" value="1"/>
</dbReference>
<dbReference type="Proteomes" id="UP000298416">
    <property type="component" value="Unassembled WGS sequence"/>
</dbReference>
<dbReference type="EMBL" id="PNBA02000005">
    <property type="protein sequence ID" value="KAG6425170.1"/>
    <property type="molecule type" value="Genomic_DNA"/>
</dbReference>
<evidence type="ECO:0000256" key="2">
    <source>
        <dbReference type="ARBA" id="ARBA00022448"/>
    </source>
</evidence>
<keyword evidence="13" id="KW-0325">Glycoprotein</keyword>
<dbReference type="InterPro" id="IPR013083">
    <property type="entry name" value="Znf_RING/FYVE/PHD"/>
</dbReference>
<sequence>MNFGKIIRKNQFFFQERIRAADFVKIQRKDWNFAKVKRRMLNLWVFLCCISYFMGSFAAAGNVVMIAKNVTFSFDDIEANFAPSVRESGICGTVSIAEPLDACSLLTNEIVSSKNGTRYPFVLIIRGGCSFEDKIRRAQAAGFEAAIVYDNGTSDLVANEISEVDNDHRSSLCFILWFLTACEVQACENMICTSIKNAVAGNPVGININAVFISKVSGETLARYAGTADLQLWIVPSYENPSWSMIALSFISLIGVSAVLATCFFVRRHRFRSERLLAPRVREFHGISSRLVKAMPSLIFTAVLEDNCTSQTCAICLEDYSVGEKLRVLPCRHKFHAACVDTWLTSWRTFCPVCKQDAKTKTTKPPASESTPLLPASLSPSLASSPESSSPMQIGPSVSLIYNLQSHQPPQSDTPPLQPDGACAVTSNPTTYTSLSTLSSIYVLPYVPAAGNVSSTYFGSSSHAS</sequence>
<dbReference type="InterPro" id="IPR051653">
    <property type="entry name" value="E3_ligase_sorting_rcpt"/>
</dbReference>
<keyword evidence="8" id="KW-0862">Zinc</keyword>
<feature type="transmembrane region" description="Helical" evidence="18">
    <location>
        <begin position="243"/>
        <end position="266"/>
    </location>
</feature>